<feature type="region of interest" description="Disordered" evidence="3">
    <location>
        <begin position="527"/>
        <end position="547"/>
    </location>
</feature>
<accession>A0AAD1TIC3</accession>
<dbReference type="PROSITE" id="PS50835">
    <property type="entry name" value="IG_LIKE"/>
    <property type="match status" value="10"/>
</dbReference>
<feature type="domain" description="Ig-like" evidence="5">
    <location>
        <begin position="384"/>
        <end position="470"/>
    </location>
</feature>
<dbReference type="PANTHER" id="PTHR11481:SF64">
    <property type="entry name" value="FC RECEPTOR-LIKE PROTEIN 4"/>
    <property type="match status" value="1"/>
</dbReference>
<feature type="domain" description="Ig-like" evidence="5">
    <location>
        <begin position="1634"/>
        <end position="1710"/>
    </location>
</feature>
<dbReference type="CDD" id="cd00096">
    <property type="entry name" value="Ig"/>
    <property type="match status" value="2"/>
</dbReference>
<feature type="domain" description="Ig-like" evidence="5">
    <location>
        <begin position="920"/>
        <end position="997"/>
    </location>
</feature>
<dbReference type="SMART" id="SM00409">
    <property type="entry name" value="IG"/>
    <property type="match status" value="13"/>
</dbReference>
<keyword evidence="1" id="KW-0732">Signal</keyword>
<dbReference type="SMART" id="SM00408">
    <property type="entry name" value="IGc2"/>
    <property type="match status" value="8"/>
</dbReference>
<keyword evidence="7" id="KW-1185">Reference proteome</keyword>
<dbReference type="InterPro" id="IPR003599">
    <property type="entry name" value="Ig_sub"/>
</dbReference>
<evidence type="ECO:0000256" key="2">
    <source>
        <dbReference type="ARBA" id="ARBA00023157"/>
    </source>
</evidence>
<dbReference type="InterPro" id="IPR003598">
    <property type="entry name" value="Ig_sub2"/>
</dbReference>
<feature type="domain" description="Ig-like" evidence="5">
    <location>
        <begin position="1418"/>
        <end position="1512"/>
    </location>
</feature>
<evidence type="ECO:0000256" key="3">
    <source>
        <dbReference type="SAM" id="MobiDB-lite"/>
    </source>
</evidence>
<keyword evidence="4" id="KW-0472">Membrane</keyword>
<dbReference type="InterPro" id="IPR050488">
    <property type="entry name" value="Ig_Fc_receptor"/>
</dbReference>
<dbReference type="Pfam" id="PF13895">
    <property type="entry name" value="Ig_2"/>
    <property type="match status" value="4"/>
</dbReference>
<evidence type="ECO:0000256" key="1">
    <source>
        <dbReference type="ARBA" id="ARBA00022729"/>
    </source>
</evidence>
<organism evidence="6 7">
    <name type="scientific">Pelobates cultripes</name>
    <name type="common">Western spadefoot toad</name>
    <dbReference type="NCBI Taxonomy" id="61616"/>
    <lineage>
        <taxon>Eukaryota</taxon>
        <taxon>Metazoa</taxon>
        <taxon>Chordata</taxon>
        <taxon>Craniata</taxon>
        <taxon>Vertebrata</taxon>
        <taxon>Euteleostomi</taxon>
        <taxon>Amphibia</taxon>
        <taxon>Batrachia</taxon>
        <taxon>Anura</taxon>
        <taxon>Pelobatoidea</taxon>
        <taxon>Pelobatidae</taxon>
        <taxon>Pelobates</taxon>
    </lineage>
</organism>
<dbReference type="GO" id="GO:0004888">
    <property type="term" value="F:transmembrane signaling receptor activity"/>
    <property type="evidence" value="ECO:0007669"/>
    <property type="project" value="TreeGrafter"/>
</dbReference>
<feature type="domain" description="Ig-like" evidence="5">
    <location>
        <begin position="751"/>
        <end position="829"/>
    </location>
</feature>
<evidence type="ECO:0000259" key="5">
    <source>
        <dbReference type="PROSITE" id="PS50835"/>
    </source>
</evidence>
<feature type="domain" description="Ig-like" evidence="5">
    <location>
        <begin position="195"/>
        <end position="276"/>
    </location>
</feature>
<dbReference type="Proteomes" id="UP001295444">
    <property type="component" value="Chromosome 13"/>
</dbReference>
<dbReference type="Pfam" id="PF13927">
    <property type="entry name" value="Ig_3"/>
    <property type="match status" value="3"/>
</dbReference>
<sequence length="1717" mass="193438">MSGLYKVWVQRLSTKECPFECFSISTQPSDPSPADTSILWRGLYQTQNSPLDLLVETFDDNGSQYVCKTKMPGKTNARSEHSGDYSCKFADSDMSDSLRLEVSDGYVILQSLATPVYEGDNLTLRCLHREGTPETTTFYKGGNILSFQIDYLNLESVDKTATGTYSCKKYIEFTFSKKTYEDSTYITIRDLFSDPEIKPSQSNQLIKGSAMTLTCDTRLDPPKADTQLQFIFYKNEQKLQEFGKSNQYQVNSVQPHHSGDYTCEVRTATGNVKKISREIHIEIESLPPANVMVSLKPPKDMIMEGERLDVTCSVDIGSETFEFSWCKQDAESCDGKQRSNSQQMQFAVDPVLESYSGMYYCLLISNKFQTSIRSESVRISVNVPVTDAQIRADRDILEMETGNNVTFTCSVERGTSPSFQWKHNKVQVNNVSGLYQIQDSGKILYIDNVQVQHGGTYQCWASNQFSTNISFTVKSNILTITVSERISGILAYSITLFVLVLLLIIAILLLKYRHKLPIPCVKGHQPETRAGEAHSKPHVSHSGMQSRDFNSHRMEGELFSDPELTMDPYQLTVGAPMTLTCATRLAPYKLGTELQVAFYRNGQKVQEFGKANQYRVKSSKLYHSGDYTCEAIRTYSNATQKLRPGALALLILREFFAMSLGIGSQTGSSYRLLALLDTSASVKEQSHKLQVAFYRNGQKVQEFGKANQYRVKSSKLYHSGDYTCEVRTATDSVRKTSQKLNIKIKGTMARPVISLTPNWGKIFTGDFITLTCNVGFGEKDNQRYYWYKDKKMISTSEKTFEIDSAVTEDRGLYQCQTRRSGCSDPITLDVRNYNIIVQTPYYVYEGDSLELKCKQKTGYFEFSSQFYQGDKLLQSNSGTHSPLHNVNISASGTYSCKCCKSNYYHKDSANVIVQELFTDPQIHVSPYPPNLGAATSLTCDTSLALLRADTELQFAFYRNGNILQDFSKSNRYIIAHLSKYEFGNYTCDAKTSTGSVKKASRKSNIEIAGEIGMTGPKYRARGSLRSISALTKVYNYSRNWGRPTEKGNQGVYRRSNDPELACLGCMSYETLERFKGAGGCCEAVKYSITLTCNVDSVSQGDQNYYWYKDSKYVYITGKTFTIQSAEIDDHGNYQCETERGDQSDTFNLDVSIVSSFPWVPMVQHFPFIRMELNISSLLVVRMKKPTNCPQRTLSDCNPPGELFLKGRSSQNHGCIICGLNLCFYDVLGYFYIFMGGTCLKLNGDPMLEAVYKSRVERDSMERAWRSDSLSSVNATFYQTWAASSTIMHFSKLKCFVGLECFFNYFEHKTSLELHRSCGTPFPYLFPSPHPDSTPATHSSHCTSLRNISTKELILSVRGDTQSIVYFNKNAKQYLLTIPYDPGFSTCFSEYFLHNIKYKNISNVVCSYANAIKGEPADPLFNSVTVILEPPGGLITEGERLKVTCSVDRGSGDLEFKWCKQDSETCDKMYQAGSQQEHFLVKSMVESYSGDYFCSVTAKNIQVAFKSETVKISVHVPVSGVRIHSDTDKLQMVAGDNMTFTCSVERGTTPQFQWWHNGVEVDNQSGMYQIRDSGKKLYIESVNFDHEGDYQCKASNPISQKITTDQSNVLTISVSVPVSGARIRADRYILEMGIGDNVTFTCSVEKGTSPFFLWRHNGKDVDHKSELYQIKGYGRILFIESVQSAHRGTYQCWTSNQGSNRNFTAESNVLTIRITGPV</sequence>
<feature type="domain" description="Ig-like" evidence="5">
    <location>
        <begin position="1516"/>
        <end position="1602"/>
    </location>
</feature>
<name>A0AAD1TIC3_PELCU</name>
<keyword evidence="2" id="KW-1015">Disulfide bond</keyword>
<reference evidence="6" key="1">
    <citation type="submission" date="2022-03" db="EMBL/GenBank/DDBJ databases">
        <authorList>
            <person name="Alioto T."/>
            <person name="Alioto T."/>
            <person name="Gomez Garrido J."/>
        </authorList>
    </citation>
    <scope>NUCLEOTIDE SEQUENCE</scope>
</reference>
<keyword evidence="4" id="KW-0812">Transmembrane</keyword>
<dbReference type="SUPFAM" id="SSF48726">
    <property type="entry name" value="Immunoglobulin"/>
    <property type="match status" value="11"/>
</dbReference>
<proteinExistence type="predicted"/>
<feature type="transmembrane region" description="Helical" evidence="4">
    <location>
        <begin position="489"/>
        <end position="510"/>
    </location>
</feature>
<feature type="domain" description="Ig-like" evidence="5">
    <location>
        <begin position="562"/>
        <end position="639"/>
    </location>
</feature>
<protein>
    <submittedName>
        <fullName evidence="6">Fc receptor 2</fullName>
    </submittedName>
</protein>
<dbReference type="InterPro" id="IPR013783">
    <property type="entry name" value="Ig-like_fold"/>
</dbReference>
<evidence type="ECO:0000313" key="7">
    <source>
        <dbReference type="Proteomes" id="UP001295444"/>
    </source>
</evidence>
<dbReference type="Gene3D" id="2.60.40.10">
    <property type="entry name" value="Immunoglobulins"/>
    <property type="match status" value="13"/>
</dbReference>
<dbReference type="GO" id="GO:0006955">
    <property type="term" value="P:immune response"/>
    <property type="evidence" value="ECO:0007669"/>
    <property type="project" value="TreeGrafter"/>
</dbReference>
<dbReference type="EMBL" id="OW240924">
    <property type="protein sequence ID" value="CAH2327102.1"/>
    <property type="molecule type" value="Genomic_DNA"/>
</dbReference>
<dbReference type="GO" id="GO:0009897">
    <property type="term" value="C:external side of plasma membrane"/>
    <property type="evidence" value="ECO:0007669"/>
    <property type="project" value="TreeGrafter"/>
</dbReference>
<dbReference type="InterPro" id="IPR036179">
    <property type="entry name" value="Ig-like_dom_sf"/>
</dbReference>
<dbReference type="InterPro" id="IPR007110">
    <property type="entry name" value="Ig-like_dom"/>
</dbReference>
<feature type="domain" description="Ig-like" evidence="5">
    <location>
        <begin position="1058"/>
        <end position="1151"/>
    </location>
</feature>
<feature type="domain" description="Ig-like" evidence="5">
    <location>
        <begin position="288"/>
        <end position="380"/>
    </location>
</feature>
<evidence type="ECO:0000256" key="4">
    <source>
        <dbReference type="SAM" id="Phobius"/>
    </source>
</evidence>
<dbReference type="GO" id="GO:0007166">
    <property type="term" value="P:cell surface receptor signaling pathway"/>
    <property type="evidence" value="ECO:0007669"/>
    <property type="project" value="TreeGrafter"/>
</dbReference>
<dbReference type="PANTHER" id="PTHR11481">
    <property type="entry name" value="IMMUNOGLOBULIN FC RECEPTOR"/>
    <property type="match status" value="1"/>
</dbReference>
<evidence type="ECO:0000313" key="6">
    <source>
        <dbReference type="EMBL" id="CAH2327102.1"/>
    </source>
</evidence>
<gene>
    <name evidence="6" type="ORF">PECUL_23A050909</name>
</gene>
<keyword evidence="6" id="KW-0675">Receptor</keyword>
<keyword evidence="4" id="KW-1133">Transmembrane helix</keyword>